<dbReference type="EMBL" id="JASPKY010000067">
    <property type="protein sequence ID" value="KAK9743641.1"/>
    <property type="molecule type" value="Genomic_DNA"/>
</dbReference>
<name>A0AAW1MBL1_POPJA</name>
<evidence type="ECO:0000313" key="3">
    <source>
        <dbReference type="Proteomes" id="UP001458880"/>
    </source>
</evidence>
<dbReference type="AlphaFoldDB" id="A0AAW1MBL1"/>
<organism evidence="2 3">
    <name type="scientific">Popillia japonica</name>
    <name type="common">Japanese beetle</name>
    <dbReference type="NCBI Taxonomy" id="7064"/>
    <lineage>
        <taxon>Eukaryota</taxon>
        <taxon>Metazoa</taxon>
        <taxon>Ecdysozoa</taxon>
        <taxon>Arthropoda</taxon>
        <taxon>Hexapoda</taxon>
        <taxon>Insecta</taxon>
        <taxon>Pterygota</taxon>
        <taxon>Neoptera</taxon>
        <taxon>Endopterygota</taxon>
        <taxon>Coleoptera</taxon>
        <taxon>Polyphaga</taxon>
        <taxon>Scarabaeiformia</taxon>
        <taxon>Scarabaeidae</taxon>
        <taxon>Rutelinae</taxon>
        <taxon>Popillia</taxon>
    </lineage>
</organism>
<comment type="caution">
    <text evidence="2">The sequence shown here is derived from an EMBL/GenBank/DDBJ whole genome shotgun (WGS) entry which is preliminary data.</text>
</comment>
<keyword evidence="1" id="KW-0472">Membrane</keyword>
<proteinExistence type="predicted"/>
<evidence type="ECO:0000313" key="2">
    <source>
        <dbReference type="EMBL" id="KAK9743641.1"/>
    </source>
</evidence>
<keyword evidence="1" id="KW-1133">Transmembrane helix</keyword>
<feature type="transmembrane region" description="Helical" evidence="1">
    <location>
        <begin position="6"/>
        <end position="27"/>
    </location>
</feature>
<protein>
    <submittedName>
        <fullName evidence="2">Uncharacterized protein</fullName>
    </submittedName>
</protein>
<reference evidence="2 3" key="1">
    <citation type="journal article" date="2024" name="BMC Genomics">
        <title>De novo assembly and annotation of Popillia japonica's genome with initial clues to its potential as an invasive pest.</title>
        <authorList>
            <person name="Cucini C."/>
            <person name="Boschi S."/>
            <person name="Funari R."/>
            <person name="Cardaioli E."/>
            <person name="Iannotti N."/>
            <person name="Marturano G."/>
            <person name="Paoli F."/>
            <person name="Bruttini M."/>
            <person name="Carapelli A."/>
            <person name="Frati F."/>
            <person name="Nardi F."/>
        </authorList>
    </citation>
    <scope>NUCLEOTIDE SEQUENCE [LARGE SCALE GENOMIC DNA]</scope>
    <source>
        <strain evidence="2">DMR45628</strain>
    </source>
</reference>
<dbReference type="Proteomes" id="UP001458880">
    <property type="component" value="Unassembled WGS sequence"/>
</dbReference>
<keyword evidence="3" id="KW-1185">Reference proteome</keyword>
<sequence>MSGPHAAIMVGPFVAILTVLIIVLVAFEFKKKRIRKCMDEGYQFVISRDGRIIAQILPTGHVNNGRF</sequence>
<evidence type="ECO:0000256" key="1">
    <source>
        <dbReference type="SAM" id="Phobius"/>
    </source>
</evidence>
<accession>A0AAW1MBL1</accession>
<keyword evidence="1" id="KW-0812">Transmembrane</keyword>
<gene>
    <name evidence="2" type="ORF">QE152_g8411</name>
</gene>